<evidence type="ECO:0000256" key="2">
    <source>
        <dbReference type="SAM" id="Phobius"/>
    </source>
</evidence>
<dbReference type="Pfam" id="PF16259">
    <property type="entry name" value="DUF4913"/>
    <property type="match status" value="1"/>
</dbReference>
<dbReference type="RefSeq" id="WP_153571652.1">
    <property type="nucleotide sequence ID" value="NZ_CP045725.1"/>
</dbReference>
<name>A0A5Q2FEH6_9ACTN</name>
<feature type="compositionally biased region" description="Polar residues" evidence="1">
    <location>
        <begin position="1"/>
        <end position="29"/>
    </location>
</feature>
<dbReference type="KEGG" id="rain:Rai3103_04990"/>
<protein>
    <submittedName>
        <fullName evidence="3">DUF4913 domain-containing protein</fullName>
    </submittedName>
</protein>
<keyword evidence="2" id="KW-1133">Transmembrane helix</keyword>
<proteinExistence type="predicted"/>
<keyword evidence="2" id="KW-0472">Membrane</keyword>
<dbReference type="AlphaFoldDB" id="A0A5Q2FEH6"/>
<dbReference type="Proteomes" id="UP000386847">
    <property type="component" value="Chromosome"/>
</dbReference>
<evidence type="ECO:0000313" key="4">
    <source>
        <dbReference type="Proteomes" id="UP000386847"/>
    </source>
</evidence>
<keyword evidence="4" id="KW-1185">Reference proteome</keyword>
<dbReference type="EMBL" id="CP045725">
    <property type="protein sequence ID" value="QGF23125.1"/>
    <property type="molecule type" value="Genomic_DNA"/>
</dbReference>
<feature type="region of interest" description="Disordered" evidence="1">
    <location>
        <begin position="181"/>
        <end position="210"/>
    </location>
</feature>
<evidence type="ECO:0000256" key="1">
    <source>
        <dbReference type="SAM" id="MobiDB-lite"/>
    </source>
</evidence>
<organism evidence="3 4">
    <name type="scientific">Raineyella fluvialis</name>
    <dbReference type="NCBI Taxonomy" id="2662261"/>
    <lineage>
        <taxon>Bacteria</taxon>
        <taxon>Bacillati</taxon>
        <taxon>Actinomycetota</taxon>
        <taxon>Actinomycetes</taxon>
        <taxon>Propionibacteriales</taxon>
        <taxon>Propionibacteriaceae</taxon>
        <taxon>Raineyella</taxon>
    </lineage>
</organism>
<feature type="transmembrane region" description="Helical" evidence="2">
    <location>
        <begin position="329"/>
        <end position="349"/>
    </location>
</feature>
<feature type="transmembrane region" description="Helical" evidence="2">
    <location>
        <begin position="305"/>
        <end position="323"/>
    </location>
</feature>
<feature type="region of interest" description="Disordered" evidence="1">
    <location>
        <begin position="1"/>
        <end position="33"/>
    </location>
</feature>
<dbReference type="InterPro" id="IPR032584">
    <property type="entry name" value="DUF4913"/>
</dbReference>
<reference evidence="3 4" key="1">
    <citation type="submission" date="2019-10" db="EMBL/GenBank/DDBJ databases">
        <title>Genomic analysis of Raineyella sp. CBA3103.</title>
        <authorList>
            <person name="Roh S.W."/>
        </authorList>
    </citation>
    <scope>NUCLEOTIDE SEQUENCE [LARGE SCALE GENOMIC DNA]</scope>
    <source>
        <strain evidence="3 4">CBA3103</strain>
    </source>
</reference>
<gene>
    <name evidence="3" type="ORF">Rai3103_04990</name>
</gene>
<accession>A0A5Q2FEH6</accession>
<keyword evidence="2" id="KW-0812">Transmembrane</keyword>
<sequence>MSDPTSQETTSEKATSQDAAANEMTQSPLQAAEEALRAARAALDDAVANGSSADVLTAQDVVDRAQAQVDALRTGAIEADNAAYSATVADDLEQATADEHPMLYSNSADWLVGYMLPMWRRGPEARWCTKWWLHAEAYTRIEALWRTWEALRYEGPHGIATWLLTYADPLMRELTTPTGPVRKCHPLTGEHDQLPAWTAEPPPPASSTERRHKMDLGLITSGVGRDALMWAFKTRAQLLRAQLNEWDDLDQAVERVTDIERRTGVKLPAAKAGLRDEAARKLAHRLVWNDWIAGRHAIWRWVEGILLAVGGLSFLVGVFLLSLPHPARGFLALVGTVIMAAPSGCTGWWERRRS</sequence>
<evidence type="ECO:0000313" key="3">
    <source>
        <dbReference type="EMBL" id="QGF23125.1"/>
    </source>
</evidence>